<organism evidence="1 2">
    <name type="scientific">Thermoflexibacter ruber</name>
    <dbReference type="NCBI Taxonomy" id="1003"/>
    <lineage>
        <taxon>Bacteria</taxon>
        <taxon>Pseudomonadati</taxon>
        <taxon>Bacteroidota</taxon>
        <taxon>Cytophagia</taxon>
        <taxon>Cytophagales</taxon>
        <taxon>Thermoflexibacteraceae</taxon>
        <taxon>Thermoflexibacter</taxon>
    </lineage>
</organism>
<proteinExistence type="predicted"/>
<sequence length="322" mass="35808">MLCLLVLGGCKNELNEIGKEVQISEQQSQTATSNFLTTKDEVKVVNGRLVFANQEAYNRIVAQLANMTENEMNTWENTIGFSSLRTYNISNIASQVLSNIPPNYQTLLNTKGEYQIDTSIIWFNSDGYAYIIENADEKLLKKLRSNPKNSSVRKMSFGIKNIPIKKTSDGLITANATIPGGSIDARYQYQYNYGGITYKMVFEVFSYVQPALGPYGWGYANDLYTAVKLEYRKNNGTWATAGETSTKTIAGRSYYITCAGETFSGGYFGGTVSTAGQGYYVRLNSYSVASSSPASWNVSIDGRYYENVPIHNQTYVVDPATW</sequence>
<dbReference type="Proteomes" id="UP000199513">
    <property type="component" value="Unassembled WGS sequence"/>
</dbReference>
<reference evidence="1 2" key="1">
    <citation type="submission" date="2016-10" db="EMBL/GenBank/DDBJ databases">
        <authorList>
            <person name="de Groot N.N."/>
        </authorList>
    </citation>
    <scope>NUCLEOTIDE SEQUENCE [LARGE SCALE GENOMIC DNA]</scope>
    <source>
        <strain>GEY</strain>
        <strain evidence="2">DSM 9560</strain>
    </source>
</reference>
<gene>
    <name evidence="1" type="ORF">SAMN04488541_105911</name>
</gene>
<dbReference type="RefSeq" id="WP_143091037.1">
    <property type="nucleotide sequence ID" value="NZ_FONY01000059.1"/>
</dbReference>
<dbReference type="OrthoDB" id="883619at2"/>
<keyword evidence="2" id="KW-1185">Reference proteome</keyword>
<name>A0A1I2JRE5_9BACT</name>
<evidence type="ECO:0000313" key="2">
    <source>
        <dbReference type="Proteomes" id="UP000199513"/>
    </source>
</evidence>
<dbReference type="AlphaFoldDB" id="A0A1I2JRE5"/>
<protein>
    <submittedName>
        <fullName evidence="1">Uncharacterized protein</fullName>
    </submittedName>
</protein>
<accession>A0A1I2JRE5</accession>
<evidence type="ECO:0000313" key="1">
    <source>
        <dbReference type="EMBL" id="SFF56490.1"/>
    </source>
</evidence>
<dbReference type="EMBL" id="FONY01000059">
    <property type="protein sequence ID" value="SFF56490.1"/>
    <property type="molecule type" value="Genomic_DNA"/>
</dbReference>